<dbReference type="RefSeq" id="WP_012434903.1">
    <property type="nucleotide sequence ID" value="NZ_CATZAZ010000002.1"/>
</dbReference>
<keyword evidence="3 5" id="KW-0238">DNA-binding</keyword>
<dbReference type="GO" id="GO:0006310">
    <property type="term" value="P:DNA recombination"/>
    <property type="evidence" value="ECO:0007669"/>
    <property type="project" value="UniProtKB-KW"/>
</dbReference>
<dbReference type="InterPro" id="IPR050090">
    <property type="entry name" value="Tyrosine_recombinase_XerCD"/>
</dbReference>
<gene>
    <name evidence="7" type="ORF">R77560_01525</name>
</gene>
<dbReference type="PANTHER" id="PTHR30349">
    <property type="entry name" value="PHAGE INTEGRASE-RELATED"/>
    <property type="match status" value="1"/>
</dbReference>
<comment type="similarity">
    <text evidence="1">Belongs to the 'phage' integrase family.</text>
</comment>
<dbReference type="InterPro" id="IPR046668">
    <property type="entry name" value="DUF6538"/>
</dbReference>
<dbReference type="Pfam" id="PF20172">
    <property type="entry name" value="DUF6538"/>
    <property type="match status" value="1"/>
</dbReference>
<dbReference type="GO" id="GO:0015074">
    <property type="term" value="P:DNA integration"/>
    <property type="evidence" value="ECO:0007669"/>
    <property type="project" value="UniProtKB-KW"/>
</dbReference>
<dbReference type="EMBL" id="CATZAZ010000002">
    <property type="protein sequence ID" value="CAJ0787099.1"/>
    <property type="molecule type" value="Genomic_DNA"/>
</dbReference>
<dbReference type="InterPro" id="IPR011010">
    <property type="entry name" value="DNA_brk_join_enz"/>
</dbReference>
<evidence type="ECO:0000256" key="5">
    <source>
        <dbReference type="PROSITE-ProRule" id="PRU01248"/>
    </source>
</evidence>
<protein>
    <recommendedName>
        <fullName evidence="6">Core-binding (CB) domain-containing protein</fullName>
    </recommendedName>
</protein>
<evidence type="ECO:0000256" key="2">
    <source>
        <dbReference type="ARBA" id="ARBA00022908"/>
    </source>
</evidence>
<evidence type="ECO:0000256" key="3">
    <source>
        <dbReference type="ARBA" id="ARBA00023125"/>
    </source>
</evidence>
<dbReference type="AlphaFoldDB" id="A0AAD2BMB2"/>
<dbReference type="CDD" id="cd01184">
    <property type="entry name" value="INT_C_like_1"/>
    <property type="match status" value="1"/>
</dbReference>
<proteinExistence type="inferred from homology"/>
<reference evidence="7" key="1">
    <citation type="submission" date="2023-07" db="EMBL/GenBank/DDBJ databases">
        <authorList>
            <person name="Peeters C."/>
        </authorList>
    </citation>
    <scope>NUCLEOTIDE SEQUENCE</scope>
    <source>
        <strain evidence="7">R-77560</strain>
    </source>
</reference>
<dbReference type="PANTHER" id="PTHR30349:SF41">
    <property type="entry name" value="INTEGRASE_RECOMBINASE PROTEIN MJ0367-RELATED"/>
    <property type="match status" value="1"/>
</dbReference>
<evidence type="ECO:0000256" key="1">
    <source>
        <dbReference type="ARBA" id="ARBA00008857"/>
    </source>
</evidence>
<accession>A0AAD2BMB2</accession>
<dbReference type="SUPFAM" id="SSF56349">
    <property type="entry name" value="DNA breaking-rejoining enzymes"/>
    <property type="match status" value="1"/>
</dbReference>
<evidence type="ECO:0000313" key="7">
    <source>
        <dbReference type="EMBL" id="CAJ0787099.1"/>
    </source>
</evidence>
<comment type="caution">
    <text evidence="7">The sequence shown here is derived from an EMBL/GenBank/DDBJ whole genome shotgun (WGS) entry which is preliminary data.</text>
</comment>
<evidence type="ECO:0000259" key="6">
    <source>
        <dbReference type="PROSITE" id="PS51900"/>
    </source>
</evidence>
<organism evidence="7 8">
    <name type="scientific">Ralstonia thomasii</name>
    <dbReference type="NCBI Taxonomy" id="3058596"/>
    <lineage>
        <taxon>Bacteria</taxon>
        <taxon>Pseudomonadati</taxon>
        <taxon>Pseudomonadota</taxon>
        <taxon>Betaproteobacteria</taxon>
        <taxon>Burkholderiales</taxon>
        <taxon>Burkholderiaceae</taxon>
        <taxon>Ralstonia</taxon>
    </lineage>
</organism>
<feature type="domain" description="Core-binding (CB)" evidence="6">
    <location>
        <begin position="206"/>
        <end position="285"/>
    </location>
</feature>
<name>A0AAD2BMB2_9RALS</name>
<evidence type="ECO:0000256" key="4">
    <source>
        <dbReference type="ARBA" id="ARBA00023172"/>
    </source>
</evidence>
<evidence type="ECO:0000313" key="8">
    <source>
        <dbReference type="Proteomes" id="UP001189756"/>
    </source>
</evidence>
<dbReference type="Gene3D" id="1.10.150.130">
    <property type="match status" value="1"/>
</dbReference>
<dbReference type="InterPro" id="IPR013762">
    <property type="entry name" value="Integrase-like_cat_sf"/>
</dbReference>
<dbReference type="GO" id="GO:0003677">
    <property type="term" value="F:DNA binding"/>
    <property type="evidence" value="ECO:0007669"/>
    <property type="project" value="UniProtKB-UniRule"/>
</dbReference>
<keyword evidence="4" id="KW-0233">DNA recombination</keyword>
<dbReference type="Proteomes" id="UP001189756">
    <property type="component" value="Unassembled WGS sequence"/>
</dbReference>
<dbReference type="PROSITE" id="PS51900">
    <property type="entry name" value="CB"/>
    <property type="match status" value="1"/>
</dbReference>
<dbReference type="InterPro" id="IPR044068">
    <property type="entry name" value="CB"/>
</dbReference>
<sequence length="533" mass="60838">MQKQNYLVRRESSAHYYFRRAVPPHLRASLGKREIVISLRTRDRRTAEVRARQHAVSTDAEFLLHEQLVHNQGNAHPDETVGLSRPLEPQHIPTLAERYHETLVATHLEHPPTRAELADMRTWYRQLESELTDAAVLGDTSFVEDAGQAHLAAEGFNPALTAPATLHLYYQRLLHADLVAIRQQLQHLSGAPIEKPKVRPSPLEGDNWEAMLECWKAERAPGDKTWDEANRLVNRFRTFSNDLSPLDITTELVEAFRDSLLQEGLSRQRVKTILSLLRPVVGTAIEMKRCSLTGNPFADVKINVPKRAAGKEQRQPFELEHLQALFRSPVYTDGLRPKKGGGDAAFWLPLLGLFGGPRAEELGQLRVTDVLRRDGQLYLRISELGEDQELKTLASERMVPVHEELLRIGFESYVETMRERGEQRLFPGLKADRYGNYTKMFSTWCNEYIDTYVVDDKRYAYHSFRHCFEEFAGWSGLTQYQIDGILGHSPQGMAKLYGKKSGSRRTFNPKVLAEGMAKYHVEGLDLSHLYGSY</sequence>
<dbReference type="Gene3D" id="1.10.443.10">
    <property type="entry name" value="Intergrase catalytic core"/>
    <property type="match status" value="1"/>
</dbReference>
<keyword evidence="2" id="KW-0229">DNA integration</keyword>
<dbReference type="InterPro" id="IPR010998">
    <property type="entry name" value="Integrase_recombinase_N"/>
</dbReference>